<dbReference type="GO" id="GO:0070761">
    <property type="term" value="C:pre-snoRNP complex"/>
    <property type="evidence" value="ECO:0007669"/>
    <property type="project" value="TreeGrafter"/>
</dbReference>
<dbReference type="GO" id="GO:0005634">
    <property type="term" value="C:nucleus"/>
    <property type="evidence" value="ECO:0007669"/>
    <property type="project" value="TreeGrafter"/>
</dbReference>
<dbReference type="PANTHER" id="PTHR13483">
    <property type="entry name" value="BOX C_D SNORNA PROTEIN 1-RELATED"/>
    <property type="match status" value="1"/>
</dbReference>
<dbReference type="PANTHER" id="PTHR13483:SF3">
    <property type="entry name" value="BOX C_D SNORNA PROTEIN 1"/>
    <property type="match status" value="1"/>
</dbReference>
<keyword evidence="4" id="KW-0862">Zinc</keyword>
<dbReference type="InterPro" id="IPR051639">
    <property type="entry name" value="BCD1"/>
</dbReference>
<dbReference type="Pfam" id="PF04438">
    <property type="entry name" value="zf-HIT"/>
    <property type="match status" value="1"/>
</dbReference>
<dbReference type="OrthoDB" id="272357at2759"/>
<sequence>MSDNLCCICLENAVKYTCPACQAQTCSATCVKRHKLRSECSGLPDPTEFITNKTLLADSAIVNRDYNYLLNLERKISLAKEDVKTVGKNIFKRYTNTNRNTKKPRLQGPDNEEAHDKRLELVERAFPHKAAHSIRRQNTLVVHLPVGMFRATQNKSGYDKKSGSYTWTVGWVAVDRNGTELKEFTSFRLKEGLLLKDSVPMAVLTKMFAPTEIQLHEFSFYLENCLKTPEQAKSMFALNPERTIAGNLKDMVVLEYPRIYIVQGSDVWKDYFFTAKDVFGDDEDSDSSDSSESFDLSDSSTDSDSLDLDSEEEPEEQSSKLVTAEVEKSDGLIATVEPSDVPANKLTDEQQRSS</sequence>
<comment type="similarity">
    <text evidence="6">Belongs to the BCD1 family.</text>
</comment>
<dbReference type="Proteomes" id="UP000268321">
    <property type="component" value="Unassembled WGS sequence"/>
</dbReference>
<evidence type="ECO:0000256" key="5">
    <source>
        <dbReference type="ARBA" id="ARBA00049598"/>
    </source>
</evidence>
<evidence type="ECO:0000259" key="9">
    <source>
        <dbReference type="PROSITE" id="PS51083"/>
    </source>
</evidence>
<accession>A0A4P9ZIT1</accession>
<dbReference type="GO" id="GO:0000463">
    <property type="term" value="P:maturation of LSU-rRNA from tricistronic rRNA transcript (SSU-rRNA, 5.8S rRNA, LSU-rRNA)"/>
    <property type="evidence" value="ECO:0007669"/>
    <property type="project" value="TreeGrafter"/>
</dbReference>
<keyword evidence="1" id="KW-0597">Phosphoprotein</keyword>
<dbReference type="CDD" id="cd23023">
    <property type="entry name" value="zf-HIT_BCD1"/>
    <property type="match status" value="1"/>
</dbReference>
<evidence type="ECO:0000256" key="3">
    <source>
        <dbReference type="ARBA" id="ARBA00022771"/>
    </source>
</evidence>
<evidence type="ECO:0000256" key="6">
    <source>
        <dbReference type="ARBA" id="ARBA00049654"/>
    </source>
</evidence>
<protein>
    <recommendedName>
        <fullName evidence="9">HIT-type domain-containing protein</fullName>
    </recommendedName>
</protein>
<keyword evidence="2" id="KW-0479">Metal-binding</keyword>
<gene>
    <name evidence="10" type="ORF">METBISCDRAFT_21179</name>
</gene>
<dbReference type="SUPFAM" id="SSF144232">
    <property type="entry name" value="HIT/MYND zinc finger-like"/>
    <property type="match status" value="1"/>
</dbReference>
<feature type="region of interest" description="Disordered" evidence="8">
    <location>
        <begin position="281"/>
        <end position="354"/>
    </location>
</feature>
<proteinExistence type="inferred from homology"/>
<dbReference type="PROSITE" id="PS51083">
    <property type="entry name" value="ZF_HIT"/>
    <property type="match status" value="1"/>
</dbReference>
<name>A0A4P9ZIT1_9ASCO</name>
<feature type="domain" description="HIT-type" evidence="9">
    <location>
        <begin position="6"/>
        <end position="40"/>
    </location>
</feature>
<evidence type="ECO:0000313" key="10">
    <source>
        <dbReference type="EMBL" id="RKP32918.1"/>
    </source>
</evidence>
<evidence type="ECO:0000256" key="2">
    <source>
        <dbReference type="ARBA" id="ARBA00022723"/>
    </source>
</evidence>
<evidence type="ECO:0000313" key="11">
    <source>
        <dbReference type="Proteomes" id="UP000268321"/>
    </source>
</evidence>
<evidence type="ECO:0000256" key="8">
    <source>
        <dbReference type="SAM" id="MobiDB-lite"/>
    </source>
</evidence>
<reference evidence="11" key="1">
    <citation type="journal article" date="2018" name="Nat. Microbiol.">
        <title>Leveraging single-cell genomics to expand the fungal tree of life.</title>
        <authorList>
            <person name="Ahrendt S.R."/>
            <person name="Quandt C.A."/>
            <person name="Ciobanu D."/>
            <person name="Clum A."/>
            <person name="Salamov A."/>
            <person name="Andreopoulos B."/>
            <person name="Cheng J.F."/>
            <person name="Woyke T."/>
            <person name="Pelin A."/>
            <person name="Henrissat B."/>
            <person name="Reynolds N.K."/>
            <person name="Benny G.L."/>
            <person name="Smith M.E."/>
            <person name="James T.Y."/>
            <person name="Grigoriev I.V."/>
        </authorList>
    </citation>
    <scope>NUCLEOTIDE SEQUENCE [LARGE SCALE GENOMIC DNA]</scope>
    <source>
        <strain evidence="11">Baker2002</strain>
    </source>
</reference>
<feature type="compositionally biased region" description="Acidic residues" evidence="8">
    <location>
        <begin position="304"/>
        <end position="316"/>
    </location>
</feature>
<dbReference type="Pfam" id="PF25790">
    <property type="entry name" value="BCD1"/>
    <property type="match status" value="1"/>
</dbReference>
<keyword evidence="11" id="KW-1185">Reference proteome</keyword>
<dbReference type="InterPro" id="IPR007529">
    <property type="entry name" value="Znf_HIT"/>
</dbReference>
<dbReference type="AlphaFoldDB" id="A0A4P9ZIT1"/>
<dbReference type="GO" id="GO:0048254">
    <property type="term" value="P:snoRNA localization"/>
    <property type="evidence" value="ECO:0007669"/>
    <property type="project" value="TreeGrafter"/>
</dbReference>
<dbReference type="Gene3D" id="3.30.60.190">
    <property type="match status" value="1"/>
</dbReference>
<dbReference type="GO" id="GO:0000492">
    <property type="term" value="P:box C/D snoRNP assembly"/>
    <property type="evidence" value="ECO:0007669"/>
    <property type="project" value="TreeGrafter"/>
</dbReference>
<evidence type="ECO:0000256" key="7">
    <source>
        <dbReference type="PROSITE-ProRule" id="PRU00453"/>
    </source>
</evidence>
<dbReference type="InterPro" id="IPR057721">
    <property type="entry name" value="BCD1_alpha/beta"/>
</dbReference>
<evidence type="ECO:0000256" key="1">
    <source>
        <dbReference type="ARBA" id="ARBA00022553"/>
    </source>
</evidence>
<evidence type="ECO:0000256" key="4">
    <source>
        <dbReference type="ARBA" id="ARBA00022833"/>
    </source>
</evidence>
<dbReference type="EMBL" id="ML004429">
    <property type="protein sequence ID" value="RKP32918.1"/>
    <property type="molecule type" value="Genomic_DNA"/>
</dbReference>
<dbReference type="GO" id="GO:0008270">
    <property type="term" value="F:zinc ion binding"/>
    <property type="evidence" value="ECO:0007669"/>
    <property type="project" value="UniProtKB-UniRule"/>
</dbReference>
<organism evidence="10 11">
    <name type="scientific">Metschnikowia bicuspidata</name>
    <dbReference type="NCBI Taxonomy" id="27322"/>
    <lineage>
        <taxon>Eukaryota</taxon>
        <taxon>Fungi</taxon>
        <taxon>Dikarya</taxon>
        <taxon>Ascomycota</taxon>
        <taxon>Saccharomycotina</taxon>
        <taxon>Pichiomycetes</taxon>
        <taxon>Metschnikowiaceae</taxon>
        <taxon>Metschnikowia</taxon>
    </lineage>
</organism>
<keyword evidence="3 7" id="KW-0863">Zinc-finger</keyword>
<comment type="function">
    <text evidence="5">Required for box C/D snoRNAs accumulation involved in snoRNA processing, snoRNA transport to the nucleolus and ribosome biogenesis.</text>
</comment>
<feature type="compositionally biased region" description="Low complexity" evidence="8">
    <location>
        <begin position="290"/>
        <end position="303"/>
    </location>
</feature>